<dbReference type="PANTHER" id="PTHR43787:SF11">
    <property type="entry name" value="UPF0026 PROTEIN SLR1464"/>
    <property type="match status" value="1"/>
</dbReference>
<keyword evidence="3" id="KW-0949">S-adenosyl-L-methionine</keyword>
<comment type="caution">
    <text evidence="8">The sequence shown here is derived from an EMBL/GenBank/DDBJ whole genome shotgun (WGS) entry which is preliminary data.</text>
</comment>
<accession>A0A2N7PIW9</accession>
<keyword evidence="2" id="KW-0004">4Fe-4S</keyword>
<dbReference type="InterPro" id="IPR006638">
    <property type="entry name" value="Elp3/MiaA/NifB-like_rSAM"/>
</dbReference>
<evidence type="ECO:0000256" key="2">
    <source>
        <dbReference type="ARBA" id="ARBA00022485"/>
    </source>
</evidence>
<evidence type="ECO:0000256" key="6">
    <source>
        <dbReference type="ARBA" id="ARBA00023014"/>
    </source>
</evidence>
<reference evidence="8 9" key="1">
    <citation type="submission" date="2018-01" db="EMBL/GenBank/DDBJ databases">
        <title>Metagenomic assembled genomes from two thermal pools in the Uzon Caldera, Kamchatka, Russia.</title>
        <authorList>
            <person name="Wilkins L."/>
            <person name="Ettinger C."/>
        </authorList>
    </citation>
    <scope>NUCLEOTIDE SEQUENCE [LARGE SCALE GENOMIC DNA]</scope>
    <source>
        <strain evidence="8">ZAV-15</strain>
    </source>
</reference>
<dbReference type="GO" id="GO:0003824">
    <property type="term" value="F:catalytic activity"/>
    <property type="evidence" value="ECO:0007669"/>
    <property type="project" value="InterPro"/>
</dbReference>
<dbReference type="EMBL" id="PNIE01000064">
    <property type="protein sequence ID" value="PMP62432.1"/>
    <property type="molecule type" value="Genomic_DNA"/>
</dbReference>
<dbReference type="SFLD" id="SFLDS00029">
    <property type="entry name" value="Radical_SAM"/>
    <property type="match status" value="1"/>
</dbReference>
<keyword evidence="4" id="KW-0479">Metal-binding</keyword>
<evidence type="ECO:0000313" key="9">
    <source>
        <dbReference type="Proteomes" id="UP000235731"/>
    </source>
</evidence>
<dbReference type="InterPro" id="IPR058240">
    <property type="entry name" value="rSAM_sf"/>
</dbReference>
<protein>
    <submittedName>
        <fullName evidence="8">Radical SAM protein</fullName>
    </submittedName>
</protein>
<keyword evidence="6" id="KW-0411">Iron-sulfur</keyword>
<comment type="cofactor">
    <cofactor evidence="1">
        <name>[4Fe-4S] cluster</name>
        <dbReference type="ChEBI" id="CHEBI:49883"/>
    </cofactor>
</comment>
<keyword evidence="5" id="KW-0408">Iron</keyword>
<dbReference type="PROSITE" id="PS51918">
    <property type="entry name" value="RADICAL_SAM"/>
    <property type="match status" value="1"/>
</dbReference>
<dbReference type="SUPFAM" id="SSF102114">
    <property type="entry name" value="Radical SAM enzymes"/>
    <property type="match status" value="1"/>
</dbReference>
<dbReference type="AlphaFoldDB" id="A0A2N7PIW9"/>
<sequence>MSLLFGPVKSRRLGLSLGVELVPSKICSMDCLYCEVGKTTTLTTLRASYLPWEEIEKALYEAKEREEEYEVLTFTGSGEPTLNIHFERAVEFARNLIKKPISVLTNSSTLNIETVRRALSEVDYVLASLDAAREKSFKLVNRPAEGVSLREIIMGLKNLREEMKGELWLEILLVKGVNDSEEDLKVLREVIEYINPHKVQLNTVVRPPAYAVAKPLSFEELEKVRAYLGERAEIITPKDKKIEGISFKRNLEELLFDYLSRRPAPLTELTEVFKDSEELKRVLQNLIKEGKIKRLLYQGEVYFSA</sequence>
<dbReference type="SFLD" id="SFLDG01083">
    <property type="entry name" value="Uncharacterised_Radical_SAM_Su"/>
    <property type="match status" value="1"/>
</dbReference>
<evidence type="ECO:0000313" key="8">
    <source>
        <dbReference type="EMBL" id="PMP62432.1"/>
    </source>
</evidence>
<evidence type="ECO:0000256" key="1">
    <source>
        <dbReference type="ARBA" id="ARBA00001966"/>
    </source>
</evidence>
<gene>
    <name evidence="8" type="ORF">C0197_04630</name>
</gene>
<evidence type="ECO:0000256" key="4">
    <source>
        <dbReference type="ARBA" id="ARBA00022723"/>
    </source>
</evidence>
<evidence type="ECO:0000259" key="7">
    <source>
        <dbReference type="PROSITE" id="PS51918"/>
    </source>
</evidence>
<evidence type="ECO:0000256" key="5">
    <source>
        <dbReference type="ARBA" id="ARBA00023004"/>
    </source>
</evidence>
<dbReference type="SMART" id="SM00729">
    <property type="entry name" value="Elp3"/>
    <property type="match status" value="1"/>
</dbReference>
<dbReference type="InterPro" id="IPR013785">
    <property type="entry name" value="Aldolase_TIM"/>
</dbReference>
<dbReference type="Pfam" id="PF04055">
    <property type="entry name" value="Radical_SAM"/>
    <property type="match status" value="1"/>
</dbReference>
<dbReference type="InterPro" id="IPR040084">
    <property type="entry name" value="GTPase_Obg"/>
</dbReference>
<dbReference type="InterPro" id="IPR007197">
    <property type="entry name" value="rSAM"/>
</dbReference>
<dbReference type="CDD" id="cd01335">
    <property type="entry name" value="Radical_SAM"/>
    <property type="match status" value="1"/>
</dbReference>
<dbReference type="PANTHER" id="PTHR43787">
    <property type="entry name" value="FEMO COFACTOR BIOSYNTHESIS PROTEIN NIFB-RELATED"/>
    <property type="match status" value="1"/>
</dbReference>
<proteinExistence type="predicted"/>
<dbReference type="GO" id="GO:0051539">
    <property type="term" value="F:4 iron, 4 sulfur cluster binding"/>
    <property type="evidence" value="ECO:0007669"/>
    <property type="project" value="UniProtKB-KW"/>
</dbReference>
<evidence type="ECO:0000256" key="3">
    <source>
        <dbReference type="ARBA" id="ARBA00022691"/>
    </source>
</evidence>
<dbReference type="Gene3D" id="3.20.20.70">
    <property type="entry name" value="Aldolase class I"/>
    <property type="match status" value="1"/>
</dbReference>
<feature type="domain" description="Radical SAM core" evidence="7">
    <location>
        <begin position="11"/>
        <end position="246"/>
    </location>
</feature>
<dbReference type="GO" id="GO:0046872">
    <property type="term" value="F:metal ion binding"/>
    <property type="evidence" value="ECO:0007669"/>
    <property type="project" value="UniProtKB-KW"/>
</dbReference>
<name>A0A2N7PIW9_9BACT</name>
<dbReference type="Proteomes" id="UP000235731">
    <property type="component" value="Unassembled WGS sequence"/>
</dbReference>
<organism evidence="8 9">
    <name type="scientific">Caldimicrobium thiodismutans</name>
    <dbReference type="NCBI Taxonomy" id="1653476"/>
    <lineage>
        <taxon>Bacteria</taxon>
        <taxon>Pseudomonadati</taxon>
        <taxon>Thermodesulfobacteriota</taxon>
        <taxon>Thermodesulfobacteria</taxon>
        <taxon>Thermodesulfobacteriales</taxon>
        <taxon>Thermodesulfobacteriaceae</taxon>
        <taxon>Caldimicrobium</taxon>
    </lineage>
</organism>